<dbReference type="Proteomes" id="UP000747110">
    <property type="component" value="Unassembled WGS sequence"/>
</dbReference>
<keyword evidence="2" id="KW-1185">Reference proteome</keyword>
<dbReference type="GO" id="GO:0030244">
    <property type="term" value="P:cellulose biosynthetic process"/>
    <property type="evidence" value="ECO:0007669"/>
    <property type="project" value="InterPro"/>
</dbReference>
<organism evidence="1 2">
    <name type="scientific">Volvox reticuliferus</name>
    <dbReference type="NCBI Taxonomy" id="1737510"/>
    <lineage>
        <taxon>Eukaryota</taxon>
        <taxon>Viridiplantae</taxon>
        <taxon>Chlorophyta</taxon>
        <taxon>core chlorophytes</taxon>
        <taxon>Chlorophyceae</taxon>
        <taxon>CS clade</taxon>
        <taxon>Chlamydomonadales</taxon>
        <taxon>Volvocaceae</taxon>
        <taxon>Volvox</taxon>
    </lineage>
</organism>
<protein>
    <submittedName>
        <fullName evidence="1">Uncharacterized protein</fullName>
    </submittedName>
</protein>
<accession>A0A8J4C9W0</accession>
<sequence length="568" mass="64229">MQWKLSLLLFALMLRYTDGWPHWKHGRSLLNLLPSDQVGHNVIAERKAHRAGPSIPEQQQAPFDGSWKEQAGYWMRRLAQNFDIGIYSELKEYLQAQEKQPDVDCEKALRNQSLPTSADLGLAPWDFMRDLETTPARIAFLNELTEEVCSNASGRVGAGVQPRVAAFGVWNGNMWGLRRSLLPWMQWSTQLGVCRFYIGYQGRDAETLRALERISSVSLILISPPFAPAEEIRKWRAHAETNEWAQKPGNWRLMAKQGYCGDIALERARAEGVQWMMHIDADELLLPAVSLAADLASVPPWAAAVKMHNHEALIESFEVVNKYEEVTLFKVHDATLPSKAGDLQWRFRLGTYPAYYQVYHNGKSIVRTDRGHVHMWGPHEFLGPRNTTWADPEHNPEGDFKAVTGQTTLLHLSYASWRDLMSKARTSCPSNFRQYAEAGNRTKVKDCFCLDFDLDAYMAAVKGEAAARDYWIINSLFSEGAVRKDKEICKVYRDIPRLKELLIRDRLLLRVIAPQQALRAHEVAIRALARSMGIRVGAVEAAAGSGAEGRPGARKSNPQGAKETVRRL</sequence>
<evidence type="ECO:0000313" key="1">
    <source>
        <dbReference type="EMBL" id="GIL78481.1"/>
    </source>
</evidence>
<dbReference type="InterPro" id="IPR044224">
    <property type="entry name" value="KOBITO1-like"/>
</dbReference>
<dbReference type="OrthoDB" id="433309at2759"/>
<dbReference type="EMBL" id="BNCP01000013">
    <property type="protein sequence ID" value="GIL78481.1"/>
    <property type="molecule type" value="Genomic_DNA"/>
</dbReference>
<reference evidence="1" key="1">
    <citation type="journal article" date="2021" name="Proc. Natl. Acad. Sci. U.S.A.">
        <title>Three genomes in the algal genus Volvox reveal the fate of a haploid sex-determining region after a transition to homothallism.</title>
        <authorList>
            <person name="Yamamoto K."/>
            <person name="Hamaji T."/>
            <person name="Kawai-Toyooka H."/>
            <person name="Matsuzaki R."/>
            <person name="Takahashi F."/>
            <person name="Nishimura Y."/>
            <person name="Kawachi M."/>
            <person name="Noguchi H."/>
            <person name="Minakuchi Y."/>
            <person name="Umen J.G."/>
            <person name="Toyoda A."/>
            <person name="Nozaki H."/>
        </authorList>
    </citation>
    <scope>NUCLEOTIDE SEQUENCE</scope>
    <source>
        <strain evidence="1">NIES-3786</strain>
    </source>
</reference>
<name>A0A8J4C9W0_9CHLO</name>
<dbReference type="PANTHER" id="PTHR46701">
    <property type="entry name" value="GLYCOSYLTRANSFERASE-LIKE KOBITO 1"/>
    <property type="match status" value="1"/>
</dbReference>
<gene>
    <name evidence="1" type="ORF">Vretifemale_7823</name>
</gene>
<dbReference type="AlphaFoldDB" id="A0A8J4C9W0"/>
<dbReference type="GO" id="GO:0009737">
    <property type="term" value="P:response to abscisic acid"/>
    <property type="evidence" value="ECO:0007669"/>
    <property type="project" value="InterPro"/>
</dbReference>
<comment type="caution">
    <text evidence="1">The sequence shown here is derived from an EMBL/GenBank/DDBJ whole genome shotgun (WGS) entry which is preliminary data.</text>
</comment>
<dbReference type="PANTHER" id="PTHR46701:SF7">
    <property type="entry name" value="GLYCOSYLTRANSFERASE-LIKE KOBITO 1"/>
    <property type="match status" value="1"/>
</dbReference>
<proteinExistence type="predicted"/>
<evidence type="ECO:0000313" key="2">
    <source>
        <dbReference type="Proteomes" id="UP000747110"/>
    </source>
</evidence>